<gene>
    <name evidence="2" type="ORF">IV02_22545</name>
</gene>
<comment type="similarity">
    <text evidence="1">Belongs to the bacterial solute-binding protein 3 family.</text>
</comment>
<evidence type="ECO:0000313" key="3">
    <source>
        <dbReference type="Proteomes" id="UP000028643"/>
    </source>
</evidence>
<name>A0A085UWP9_PSESX</name>
<organism evidence="2 3">
    <name type="scientific">Pseudomonas syringae</name>
    <dbReference type="NCBI Taxonomy" id="317"/>
    <lineage>
        <taxon>Bacteria</taxon>
        <taxon>Pseudomonadati</taxon>
        <taxon>Pseudomonadota</taxon>
        <taxon>Gammaproteobacteria</taxon>
        <taxon>Pseudomonadales</taxon>
        <taxon>Pseudomonadaceae</taxon>
        <taxon>Pseudomonas</taxon>
    </lineage>
</organism>
<dbReference type="SUPFAM" id="SSF53850">
    <property type="entry name" value="Periplasmic binding protein-like II"/>
    <property type="match status" value="1"/>
</dbReference>
<proteinExistence type="inferred from homology"/>
<dbReference type="EMBL" id="JPQT01000126">
    <property type="protein sequence ID" value="KFE47612.1"/>
    <property type="molecule type" value="Genomic_DNA"/>
</dbReference>
<protein>
    <submittedName>
        <fullName evidence="2">Amino acid ABC transporter substrate-binding protein</fullName>
    </submittedName>
</protein>
<sequence>MAPPEGFMRELVLSILLVVSGSSFAAETPLRFSIADSWSMPLVNIVDNQPNDGILFDIMQSLARQVGRTAEYHVLPRLRVQAALERGEVNIRCYAAQAWTAGLSGDYTWSLPILIQRDVLVTVNQDRSITGPAQLAPGEVVGVVLGYRYPALQPFFDRQELIREDARNQDQALKKLAVGRYQYAVTNQMALDWYNRINPGEPPLRVVTRLTEQPAGCIVRNDPDIPVQRLLRVLVRMSVSGELQRIIDKYTAPLPAAGTSLSQ</sequence>
<comment type="caution">
    <text evidence="2">The sequence shown here is derived from an EMBL/GenBank/DDBJ whole genome shotgun (WGS) entry which is preliminary data.</text>
</comment>
<dbReference type="PANTHER" id="PTHR35936">
    <property type="entry name" value="MEMBRANE-BOUND LYTIC MUREIN TRANSGLYCOSYLASE F"/>
    <property type="match status" value="1"/>
</dbReference>
<dbReference type="AlphaFoldDB" id="A0A085UWP9"/>
<dbReference type="Proteomes" id="UP000028643">
    <property type="component" value="Unassembled WGS sequence"/>
</dbReference>
<evidence type="ECO:0000256" key="1">
    <source>
        <dbReference type="ARBA" id="ARBA00010333"/>
    </source>
</evidence>
<evidence type="ECO:0000313" key="2">
    <source>
        <dbReference type="EMBL" id="KFE47612.1"/>
    </source>
</evidence>
<accession>A0A085UWP9</accession>
<dbReference type="PANTHER" id="PTHR35936:SF6">
    <property type="entry name" value="AMINO ACID ABC TRANSPORTER SUBSTRATE-BINDING PAAT FAMILY PROTEIN"/>
    <property type="match status" value="1"/>
</dbReference>
<dbReference type="Gene3D" id="3.40.190.10">
    <property type="entry name" value="Periplasmic binding protein-like II"/>
    <property type="match status" value="2"/>
</dbReference>
<dbReference type="PATRIC" id="fig|317.174.peg.4607"/>
<reference evidence="2 3" key="1">
    <citation type="submission" date="2014-07" db="EMBL/GenBank/DDBJ databases">
        <title>Draft Genome Sequences of Environmental Pseudomonas syringae strains.</title>
        <authorList>
            <person name="Baltrus D.A."/>
            <person name="Berge O."/>
            <person name="Morris C."/>
        </authorList>
    </citation>
    <scope>NUCLEOTIDE SEQUENCE [LARGE SCALE GENOMIC DNA]</scope>
    <source>
        <strain evidence="2 3">CEB003</strain>
    </source>
</reference>